<evidence type="ECO:0000313" key="2">
    <source>
        <dbReference type="EMBL" id="GAA1713396.1"/>
    </source>
</evidence>
<name>A0ABN2IX52_9MICO</name>
<keyword evidence="3" id="KW-1185">Reference proteome</keyword>
<protein>
    <recommendedName>
        <fullName evidence="4">Tetracyclin repressor-like C-terminal domain-containing protein</fullName>
    </recommendedName>
</protein>
<evidence type="ECO:0000256" key="1">
    <source>
        <dbReference type="SAM" id="MobiDB-lite"/>
    </source>
</evidence>
<reference evidence="2 3" key="1">
    <citation type="journal article" date="2019" name="Int. J. Syst. Evol. Microbiol.">
        <title>The Global Catalogue of Microorganisms (GCM) 10K type strain sequencing project: providing services to taxonomists for standard genome sequencing and annotation.</title>
        <authorList>
            <consortium name="The Broad Institute Genomics Platform"/>
            <consortium name="The Broad Institute Genome Sequencing Center for Infectious Disease"/>
            <person name="Wu L."/>
            <person name="Ma J."/>
        </authorList>
    </citation>
    <scope>NUCLEOTIDE SEQUENCE [LARGE SCALE GENOMIC DNA]</scope>
    <source>
        <strain evidence="2 3">JCM 15589</strain>
    </source>
</reference>
<dbReference type="InterPro" id="IPR036271">
    <property type="entry name" value="Tet_transcr_reg_TetR-rel_C_sf"/>
</dbReference>
<comment type="caution">
    <text evidence="2">The sequence shown here is derived from an EMBL/GenBank/DDBJ whole genome shotgun (WGS) entry which is preliminary data.</text>
</comment>
<dbReference type="Gene3D" id="1.10.357.10">
    <property type="entry name" value="Tetracycline Repressor, domain 2"/>
    <property type="match status" value="1"/>
</dbReference>
<gene>
    <name evidence="2" type="ORF">GCM10009809_06940</name>
</gene>
<organism evidence="2 3">
    <name type="scientific">Isoptericola hypogeus</name>
    <dbReference type="NCBI Taxonomy" id="300179"/>
    <lineage>
        <taxon>Bacteria</taxon>
        <taxon>Bacillati</taxon>
        <taxon>Actinomycetota</taxon>
        <taxon>Actinomycetes</taxon>
        <taxon>Micrococcales</taxon>
        <taxon>Promicromonosporaceae</taxon>
        <taxon>Isoptericola</taxon>
    </lineage>
</organism>
<feature type="region of interest" description="Disordered" evidence="1">
    <location>
        <begin position="94"/>
        <end position="115"/>
    </location>
</feature>
<evidence type="ECO:0000313" key="3">
    <source>
        <dbReference type="Proteomes" id="UP001501138"/>
    </source>
</evidence>
<dbReference type="SUPFAM" id="SSF48498">
    <property type="entry name" value="Tetracyclin repressor-like, C-terminal domain"/>
    <property type="match status" value="1"/>
</dbReference>
<proteinExistence type="predicted"/>
<sequence length="115" mass="12843">MRDGHVPLILRAIVMEIRPGQPREASPAFTERGRQLQAMLDQSERRGEPVPTLTELLELVLAPLYFYALFAEPLTETEAARLVDRLLDLVAHRQPSGPLVDGPASAPVAQQRPRR</sequence>
<accession>A0ABN2IX52</accession>
<evidence type="ECO:0008006" key="4">
    <source>
        <dbReference type="Google" id="ProtNLM"/>
    </source>
</evidence>
<dbReference type="Proteomes" id="UP001501138">
    <property type="component" value="Unassembled WGS sequence"/>
</dbReference>
<dbReference type="EMBL" id="BAAAPM010000003">
    <property type="protein sequence ID" value="GAA1713396.1"/>
    <property type="molecule type" value="Genomic_DNA"/>
</dbReference>